<dbReference type="FunFam" id="3.40.50.720:FF:000084">
    <property type="entry name" value="Short-chain dehydrogenase reductase"/>
    <property type="match status" value="1"/>
</dbReference>
<dbReference type="AlphaFoldDB" id="A0A7S1BXD6"/>
<dbReference type="Pfam" id="PF13561">
    <property type="entry name" value="adh_short_C2"/>
    <property type="match status" value="1"/>
</dbReference>
<dbReference type="EMBL" id="HBFR01037195">
    <property type="protein sequence ID" value="CAD8899883.1"/>
    <property type="molecule type" value="Transcribed_RNA"/>
</dbReference>
<evidence type="ECO:0000256" key="1">
    <source>
        <dbReference type="ARBA" id="ARBA00023002"/>
    </source>
</evidence>
<dbReference type="SUPFAM" id="SSF51735">
    <property type="entry name" value="NAD(P)-binding Rossmann-fold domains"/>
    <property type="match status" value="1"/>
</dbReference>
<accession>A0A7S1BXD6</accession>
<dbReference type="InterPro" id="IPR002347">
    <property type="entry name" value="SDR_fam"/>
</dbReference>
<dbReference type="PRINTS" id="PR00081">
    <property type="entry name" value="GDHRDH"/>
</dbReference>
<keyword evidence="1" id="KW-0560">Oxidoreductase</keyword>
<dbReference type="Gene3D" id="3.40.50.720">
    <property type="entry name" value="NAD(P)-binding Rossmann-like Domain"/>
    <property type="match status" value="1"/>
</dbReference>
<dbReference type="InterPro" id="IPR045000">
    <property type="entry name" value="TR"/>
</dbReference>
<dbReference type="GO" id="GO:0016491">
    <property type="term" value="F:oxidoreductase activity"/>
    <property type="evidence" value="ECO:0007669"/>
    <property type="project" value="UniProtKB-KW"/>
</dbReference>
<dbReference type="InterPro" id="IPR020904">
    <property type="entry name" value="Sc_DH/Rdtase_CS"/>
</dbReference>
<proteinExistence type="predicted"/>
<gene>
    <name evidence="2" type="ORF">CHYS00102_LOCUS27100</name>
</gene>
<dbReference type="PANTHER" id="PTHR42898:SF6">
    <property type="entry name" value="NADP-DEPENDENT MANNITOL DEHYDROGENASE"/>
    <property type="match status" value="1"/>
</dbReference>
<evidence type="ECO:0000313" key="2">
    <source>
        <dbReference type="EMBL" id="CAD8899883.1"/>
    </source>
</evidence>
<organism evidence="2">
    <name type="scientific">Corethron hystrix</name>
    <dbReference type="NCBI Taxonomy" id="216773"/>
    <lineage>
        <taxon>Eukaryota</taxon>
        <taxon>Sar</taxon>
        <taxon>Stramenopiles</taxon>
        <taxon>Ochrophyta</taxon>
        <taxon>Bacillariophyta</taxon>
        <taxon>Coscinodiscophyceae</taxon>
        <taxon>Corethrophycidae</taxon>
        <taxon>Corethrales</taxon>
        <taxon>Corethraceae</taxon>
        <taxon>Corethron</taxon>
    </lineage>
</organism>
<dbReference type="PRINTS" id="PR00080">
    <property type="entry name" value="SDRFAMILY"/>
</dbReference>
<name>A0A7S1BXD6_9STRA</name>
<dbReference type="PROSITE" id="PS00061">
    <property type="entry name" value="ADH_SHORT"/>
    <property type="match status" value="1"/>
</dbReference>
<dbReference type="InterPro" id="IPR036291">
    <property type="entry name" value="NAD(P)-bd_dom_sf"/>
</dbReference>
<dbReference type="PANTHER" id="PTHR42898">
    <property type="entry name" value="TROPINONE REDUCTASE"/>
    <property type="match status" value="1"/>
</dbReference>
<sequence>MTTEFAVSKNTGGFSLIDRSFIVTGGTKGIGYATVRNLLSCGASTVVICSRTADDVRRVVSTLNDEFPSIDNAPTQRKRAYGVPCDVSTEPGRNELLRFVTEEIFPESSKKSFELDGLINNAGMNIRKPISEQTSGEYQNILRTNIDSVYFLCKMFHPILKRSSSAQMAARGRGSFSCGGATIVNVSSAAGVQSSGTGAAYGAAKAAIVSFTRSAALEFAKDGIRVNAVAPWMTMTPMLEEAVGGATTDSKRIDKTSGSMDKGDLVRVKQWTPMGRLATPEEVAGPISFLCMDASSYITGQCISVDGGLTSQGYDGPCCP</sequence>
<protein>
    <submittedName>
        <fullName evidence="2">Uncharacterized protein</fullName>
    </submittedName>
</protein>
<reference evidence="2" key="1">
    <citation type="submission" date="2021-01" db="EMBL/GenBank/DDBJ databases">
        <authorList>
            <person name="Corre E."/>
            <person name="Pelletier E."/>
            <person name="Niang G."/>
            <person name="Scheremetjew M."/>
            <person name="Finn R."/>
            <person name="Kale V."/>
            <person name="Holt S."/>
            <person name="Cochrane G."/>
            <person name="Meng A."/>
            <person name="Brown T."/>
            <person name="Cohen L."/>
        </authorList>
    </citation>
    <scope>NUCLEOTIDE SEQUENCE</scope>
    <source>
        <strain evidence="2">308</strain>
    </source>
</reference>